<evidence type="ECO:0000313" key="5">
    <source>
        <dbReference type="Proteomes" id="UP000234775"/>
    </source>
</evidence>
<name>A0A2I1K5N8_9LACT</name>
<evidence type="ECO:0000259" key="2">
    <source>
        <dbReference type="Pfam" id="PF00107"/>
    </source>
</evidence>
<protein>
    <submittedName>
        <fullName evidence="4">L-sorbose 1-phosphate reductase</fullName>
    </submittedName>
</protein>
<dbReference type="InterPro" id="IPR013154">
    <property type="entry name" value="ADH-like_N"/>
</dbReference>
<gene>
    <name evidence="4" type="ORF">CYJ27_07680</name>
</gene>
<reference evidence="4 5" key="1">
    <citation type="submission" date="2017-12" db="EMBL/GenBank/DDBJ databases">
        <title>Phylogenetic diversity of female urinary microbiome.</title>
        <authorList>
            <person name="Thomas-White K."/>
            <person name="Wolfe A.J."/>
        </authorList>
    </citation>
    <scope>NUCLEOTIDE SEQUENCE [LARGE SCALE GENOMIC DNA]</scope>
    <source>
        <strain evidence="4 5">UMB0844</strain>
    </source>
</reference>
<evidence type="ECO:0000313" key="4">
    <source>
        <dbReference type="EMBL" id="PKY90845.1"/>
    </source>
</evidence>
<keyword evidence="1" id="KW-0560">Oxidoreductase</keyword>
<dbReference type="SUPFAM" id="SSF50129">
    <property type="entry name" value="GroES-like"/>
    <property type="match status" value="1"/>
</dbReference>
<feature type="domain" description="Alcohol dehydrogenase-like C-terminal" evidence="2">
    <location>
        <begin position="189"/>
        <end position="326"/>
    </location>
</feature>
<dbReference type="InterPro" id="IPR013149">
    <property type="entry name" value="ADH-like_C"/>
</dbReference>
<dbReference type="InterPro" id="IPR011032">
    <property type="entry name" value="GroES-like_sf"/>
</dbReference>
<dbReference type="RefSeq" id="WP_101660774.1">
    <property type="nucleotide sequence ID" value="NZ_PKGZ01000008.1"/>
</dbReference>
<keyword evidence="5" id="KW-1185">Reference proteome</keyword>
<dbReference type="Gene3D" id="3.90.180.10">
    <property type="entry name" value="Medium-chain alcohol dehydrogenases, catalytic domain"/>
    <property type="match status" value="1"/>
</dbReference>
<dbReference type="InterPro" id="IPR036291">
    <property type="entry name" value="NAD(P)-bd_dom_sf"/>
</dbReference>
<dbReference type="GO" id="GO:0016491">
    <property type="term" value="F:oxidoreductase activity"/>
    <property type="evidence" value="ECO:0007669"/>
    <property type="project" value="UniProtKB-KW"/>
</dbReference>
<proteinExistence type="predicted"/>
<dbReference type="SUPFAM" id="SSF51735">
    <property type="entry name" value="NAD(P)-binding Rossmann-fold domains"/>
    <property type="match status" value="1"/>
</dbReference>
<organism evidence="4 5">
    <name type="scientific">Aerococcus christensenii</name>
    <dbReference type="NCBI Taxonomy" id="87541"/>
    <lineage>
        <taxon>Bacteria</taxon>
        <taxon>Bacillati</taxon>
        <taxon>Bacillota</taxon>
        <taxon>Bacilli</taxon>
        <taxon>Lactobacillales</taxon>
        <taxon>Aerococcaceae</taxon>
        <taxon>Aerococcus</taxon>
    </lineage>
</organism>
<dbReference type="AlphaFoldDB" id="A0A2I1K5N8"/>
<dbReference type="Proteomes" id="UP000234775">
    <property type="component" value="Unassembled WGS sequence"/>
</dbReference>
<dbReference type="Pfam" id="PF08240">
    <property type="entry name" value="ADH_N"/>
    <property type="match status" value="1"/>
</dbReference>
<feature type="domain" description="Alcohol dehydrogenase-like N-terminal" evidence="3">
    <location>
        <begin position="26"/>
        <end position="125"/>
    </location>
</feature>
<dbReference type="InterPro" id="IPR050129">
    <property type="entry name" value="Zn_alcohol_dh"/>
</dbReference>
<evidence type="ECO:0000256" key="1">
    <source>
        <dbReference type="ARBA" id="ARBA00023002"/>
    </source>
</evidence>
<dbReference type="Pfam" id="PF00107">
    <property type="entry name" value="ADH_zinc_N"/>
    <property type="match status" value="1"/>
</dbReference>
<dbReference type="PANTHER" id="PTHR43401">
    <property type="entry name" value="L-THREONINE 3-DEHYDROGENASE"/>
    <property type="match status" value="1"/>
</dbReference>
<comment type="caution">
    <text evidence="4">The sequence shown here is derived from an EMBL/GenBank/DDBJ whole genome shotgun (WGS) entry which is preliminary data.</text>
</comment>
<evidence type="ECO:0000259" key="3">
    <source>
        <dbReference type="Pfam" id="PF08240"/>
    </source>
</evidence>
<accession>A0A2I1K5N8</accession>
<dbReference type="PANTHER" id="PTHR43401:SF2">
    <property type="entry name" value="L-THREONINE 3-DEHYDROGENASE"/>
    <property type="match status" value="1"/>
</dbReference>
<dbReference type="Gene3D" id="3.40.50.720">
    <property type="entry name" value="NAD(P)-binding Rossmann-like Domain"/>
    <property type="match status" value="1"/>
</dbReference>
<sequence>MKTKAVRLYGKNDLRLEEIELPVIKESEILVSVITDSICMSSWKLVQKGEEHKKAPDDLKNNPILIGHEFCGKILEVGNKWKDKYKVGDKYIIQANLQLKDRPDCPGYSYAYTGGDTQYAILSEDVMNQDCLLIYRGDSYFKGSLVEPLSTVIRAFKTNYHNKDNKFEHIMGIKEGGNLLIIGGTGAMGMLAVDYALHGPVNPKTVTVTGINQEIINRLESLYTSTEDTKLNYVNVKDCENQKKVLMDTIDGKFDDIFIMVADSNLVELASDILAPNGCINFFAGPQNKSFKATINLYDIHYSNAHYVGNSGGNAQDMKEAISLIENSIINVENIVTHILGLNEVVNVTTNFPKIKGWKKLVYTHKNIPLTKLSDINQKSDLYNILKSNNNLWSKEAEKYILENAKEI</sequence>
<dbReference type="EMBL" id="PKGZ01000008">
    <property type="protein sequence ID" value="PKY90845.1"/>
    <property type="molecule type" value="Genomic_DNA"/>
</dbReference>